<keyword evidence="3" id="KW-0560">Oxidoreductase</keyword>
<dbReference type="PRINTS" id="PR00080">
    <property type="entry name" value="SDRFAMILY"/>
</dbReference>
<dbReference type="PROSITE" id="PS00061">
    <property type="entry name" value="ADH_SHORT"/>
    <property type="match status" value="1"/>
</dbReference>
<dbReference type="SUPFAM" id="SSF51735">
    <property type="entry name" value="NAD(P)-binding Rossmann-fold domains"/>
    <property type="match status" value="1"/>
</dbReference>
<evidence type="ECO:0000256" key="3">
    <source>
        <dbReference type="ARBA" id="ARBA00023002"/>
    </source>
</evidence>
<dbReference type="PANTHER" id="PTHR43618">
    <property type="entry name" value="7-ALPHA-HYDROXYSTEROID DEHYDROGENASE"/>
    <property type="match status" value="1"/>
</dbReference>
<gene>
    <name evidence="4" type="ORF">PHLGIDRAFT_19073</name>
</gene>
<dbReference type="EMBL" id="KN840488">
    <property type="protein sequence ID" value="KIP07928.1"/>
    <property type="molecule type" value="Genomic_DNA"/>
</dbReference>
<sequence length="280" mass="29957">MSSFKAENLYNVAGKVVLVTGGSRGIGKWIATAFAVNGAKVYITSRTAKDCEETAKELNALRPGSCIALPADLQRESEVERLVEELTKREKALHVLVNNAGAAWGDGIDEHTDAAWTKILTLNLQRVFTLTQKCLWLLREGAEQGGMDGASYKDPARIINIGSIEGLAVANHETYAYAASKAGLHHLSRTFAGRLGWEGITSNTIACGPFYSKMTQHLLDNLGEVLVQRTPLLRFGKPEDVAGTALFLAGPAASWMSGATLTLDGGSIVAMPSARQSAKL</sequence>
<dbReference type="Pfam" id="PF13561">
    <property type="entry name" value="adh_short_C2"/>
    <property type="match status" value="1"/>
</dbReference>
<dbReference type="InterPro" id="IPR036291">
    <property type="entry name" value="NAD(P)-bd_dom_sf"/>
</dbReference>
<comment type="similarity">
    <text evidence="1">Belongs to the short-chain dehydrogenases/reductases (SDR) family.</text>
</comment>
<evidence type="ECO:0000313" key="5">
    <source>
        <dbReference type="Proteomes" id="UP000053257"/>
    </source>
</evidence>
<evidence type="ECO:0000256" key="1">
    <source>
        <dbReference type="ARBA" id="ARBA00006484"/>
    </source>
</evidence>
<dbReference type="InterPro" id="IPR020904">
    <property type="entry name" value="Sc_DH/Rdtase_CS"/>
</dbReference>
<dbReference type="FunFam" id="3.40.50.720:FF:000084">
    <property type="entry name" value="Short-chain dehydrogenase reductase"/>
    <property type="match status" value="1"/>
</dbReference>
<dbReference type="Gene3D" id="3.40.50.720">
    <property type="entry name" value="NAD(P)-binding Rossmann-like Domain"/>
    <property type="match status" value="1"/>
</dbReference>
<dbReference type="GO" id="GO:0016491">
    <property type="term" value="F:oxidoreductase activity"/>
    <property type="evidence" value="ECO:0007669"/>
    <property type="project" value="UniProtKB-KW"/>
</dbReference>
<dbReference type="OrthoDB" id="2898618at2759"/>
<evidence type="ECO:0000256" key="2">
    <source>
        <dbReference type="ARBA" id="ARBA00022857"/>
    </source>
</evidence>
<dbReference type="Proteomes" id="UP000053257">
    <property type="component" value="Unassembled WGS sequence"/>
</dbReference>
<proteinExistence type="inferred from homology"/>
<dbReference type="HOGENOM" id="CLU_010194_1_1_1"/>
<dbReference type="PRINTS" id="PR00081">
    <property type="entry name" value="GDHRDH"/>
</dbReference>
<organism evidence="4 5">
    <name type="scientific">Phlebiopsis gigantea (strain 11061_1 CR5-6)</name>
    <name type="common">White-rot fungus</name>
    <name type="synonym">Peniophora gigantea</name>
    <dbReference type="NCBI Taxonomy" id="745531"/>
    <lineage>
        <taxon>Eukaryota</taxon>
        <taxon>Fungi</taxon>
        <taxon>Dikarya</taxon>
        <taxon>Basidiomycota</taxon>
        <taxon>Agaricomycotina</taxon>
        <taxon>Agaricomycetes</taxon>
        <taxon>Polyporales</taxon>
        <taxon>Phanerochaetaceae</taxon>
        <taxon>Phlebiopsis</taxon>
    </lineage>
</organism>
<dbReference type="PANTHER" id="PTHR43618:SF17">
    <property type="entry name" value="RHAMNOLIPIDS BIOSYNTHESIS 3-OXOACYL-[ACYL-CARRIER-PROTEIN] REDUCTASE"/>
    <property type="match status" value="1"/>
</dbReference>
<keyword evidence="2" id="KW-0521">NADP</keyword>
<protein>
    <submittedName>
        <fullName evidence="4">Uncharacterized protein</fullName>
    </submittedName>
</protein>
<dbReference type="InterPro" id="IPR052178">
    <property type="entry name" value="Sec_Metab_Biosynth_SDR"/>
</dbReference>
<dbReference type="AlphaFoldDB" id="A0A0C3PMP2"/>
<keyword evidence="5" id="KW-1185">Reference proteome</keyword>
<reference evidence="4 5" key="1">
    <citation type="journal article" date="2014" name="PLoS Genet.">
        <title>Analysis of the Phlebiopsis gigantea genome, transcriptome and secretome provides insight into its pioneer colonization strategies of wood.</title>
        <authorList>
            <person name="Hori C."/>
            <person name="Ishida T."/>
            <person name="Igarashi K."/>
            <person name="Samejima M."/>
            <person name="Suzuki H."/>
            <person name="Master E."/>
            <person name="Ferreira P."/>
            <person name="Ruiz-Duenas F.J."/>
            <person name="Held B."/>
            <person name="Canessa P."/>
            <person name="Larrondo L.F."/>
            <person name="Schmoll M."/>
            <person name="Druzhinina I.S."/>
            <person name="Kubicek C.P."/>
            <person name="Gaskell J.A."/>
            <person name="Kersten P."/>
            <person name="St John F."/>
            <person name="Glasner J."/>
            <person name="Sabat G."/>
            <person name="Splinter BonDurant S."/>
            <person name="Syed K."/>
            <person name="Yadav J."/>
            <person name="Mgbeahuruike A.C."/>
            <person name="Kovalchuk A."/>
            <person name="Asiegbu F.O."/>
            <person name="Lackner G."/>
            <person name="Hoffmeister D."/>
            <person name="Rencoret J."/>
            <person name="Gutierrez A."/>
            <person name="Sun H."/>
            <person name="Lindquist E."/>
            <person name="Barry K."/>
            <person name="Riley R."/>
            <person name="Grigoriev I.V."/>
            <person name="Henrissat B."/>
            <person name="Kues U."/>
            <person name="Berka R.M."/>
            <person name="Martinez A.T."/>
            <person name="Covert S.F."/>
            <person name="Blanchette R.A."/>
            <person name="Cullen D."/>
        </authorList>
    </citation>
    <scope>NUCLEOTIDE SEQUENCE [LARGE SCALE GENOMIC DNA]</scope>
    <source>
        <strain evidence="4 5">11061_1 CR5-6</strain>
    </source>
</reference>
<accession>A0A0C3PMP2</accession>
<evidence type="ECO:0000313" key="4">
    <source>
        <dbReference type="EMBL" id="KIP07928.1"/>
    </source>
</evidence>
<name>A0A0C3PMP2_PHLG1</name>
<dbReference type="InterPro" id="IPR002347">
    <property type="entry name" value="SDR_fam"/>
</dbReference>
<dbReference type="STRING" id="745531.A0A0C3PMP2"/>